<proteinExistence type="predicted"/>
<keyword evidence="3" id="KW-1185">Reference proteome</keyword>
<keyword evidence="1" id="KW-0812">Transmembrane</keyword>
<dbReference type="Proteomes" id="UP001301958">
    <property type="component" value="Unassembled WGS sequence"/>
</dbReference>
<name>A0AAN7BMP3_9PEZI</name>
<keyword evidence="1" id="KW-0472">Membrane</keyword>
<dbReference type="EMBL" id="MU865351">
    <property type="protein sequence ID" value="KAK4226230.1"/>
    <property type="molecule type" value="Genomic_DNA"/>
</dbReference>
<organism evidence="2 3">
    <name type="scientific">Podospora fimiseda</name>
    <dbReference type="NCBI Taxonomy" id="252190"/>
    <lineage>
        <taxon>Eukaryota</taxon>
        <taxon>Fungi</taxon>
        <taxon>Dikarya</taxon>
        <taxon>Ascomycota</taxon>
        <taxon>Pezizomycotina</taxon>
        <taxon>Sordariomycetes</taxon>
        <taxon>Sordariomycetidae</taxon>
        <taxon>Sordariales</taxon>
        <taxon>Podosporaceae</taxon>
        <taxon>Podospora</taxon>
    </lineage>
</organism>
<protein>
    <submittedName>
        <fullName evidence="2">Uncharacterized protein</fullName>
    </submittedName>
</protein>
<dbReference type="AlphaFoldDB" id="A0AAN7BMP3"/>
<gene>
    <name evidence="2" type="ORF">QBC38DRAFT_481019</name>
</gene>
<keyword evidence="1" id="KW-1133">Transmembrane helix</keyword>
<evidence type="ECO:0000313" key="2">
    <source>
        <dbReference type="EMBL" id="KAK4226230.1"/>
    </source>
</evidence>
<feature type="transmembrane region" description="Helical" evidence="1">
    <location>
        <begin position="36"/>
        <end position="55"/>
    </location>
</feature>
<sequence>MEYVGRGLYWPLSLSLSHTLFLLLCFFSLFFLSSHYYYHFLYLGFVVVFLGRQAGAHTFSHERTIERMNS</sequence>
<comment type="caution">
    <text evidence="2">The sequence shown here is derived from an EMBL/GenBank/DDBJ whole genome shotgun (WGS) entry which is preliminary data.</text>
</comment>
<accession>A0AAN7BMP3</accession>
<reference evidence="2" key="2">
    <citation type="submission" date="2023-05" db="EMBL/GenBank/DDBJ databases">
        <authorList>
            <consortium name="Lawrence Berkeley National Laboratory"/>
            <person name="Steindorff A."/>
            <person name="Hensen N."/>
            <person name="Bonometti L."/>
            <person name="Westerberg I."/>
            <person name="Brannstrom I.O."/>
            <person name="Guillou S."/>
            <person name="Cros-Aarteil S."/>
            <person name="Calhoun S."/>
            <person name="Haridas S."/>
            <person name="Kuo A."/>
            <person name="Mondo S."/>
            <person name="Pangilinan J."/>
            <person name="Riley R."/>
            <person name="Labutti K."/>
            <person name="Andreopoulos B."/>
            <person name="Lipzen A."/>
            <person name="Chen C."/>
            <person name="Yanf M."/>
            <person name="Daum C."/>
            <person name="Ng V."/>
            <person name="Clum A."/>
            <person name="Ohm R."/>
            <person name="Martin F."/>
            <person name="Silar P."/>
            <person name="Natvig D."/>
            <person name="Lalanne C."/>
            <person name="Gautier V."/>
            <person name="Ament-Velasquez S.L."/>
            <person name="Kruys A."/>
            <person name="Hutchinson M.I."/>
            <person name="Powell A.J."/>
            <person name="Barry K."/>
            <person name="Miller A.N."/>
            <person name="Grigoriev I.V."/>
            <person name="Debuchy R."/>
            <person name="Gladieux P."/>
            <person name="Thoren M.H."/>
            <person name="Johannesson H."/>
        </authorList>
    </citation>
    <scope>NUCLEOTIDE SEQUENCE</scope>
    <source>
        <strain evidence="2">CBS 990.96</strain>
    </source>
</reference>
<feature type="transmembrane region" description="Helical" evidence="1">
    <location>
        <begin position="7"/>
        <end position="30"/>
    </location>
</feature>
<reference evidence="2" key="1">
    <citation type="journal article" date="2023" name="Mol. Phylogenet. Evol.">
        <title>Genome-scale phylogeny and comparative genomics of the fungal order Sordariales.</title>
        <authorList>
            <person name="Hensen N."/>
            <person name="Bonometti L."/>
            <person name="Westerberg I."/>
            <person name="Brannstrom I.O."/>
            <person name="Guillou S."/>
            <person name="Cros-Aarteil S."/>
            <person name="Calhoun S."/>
            <person name="Haridas S."/>
            <person name="Kuo A."/>
            <person name="Mondo S."/>
            <person name="Pangilinan J."/>
            <person name="Riley R."/>
            <person name="LaButti K."/>
            <person name="Andreopoulos B."/>
            <person name="Lipzen A."/>
            <person name="Chen C."/>
            <person name="Yan M."/>
            <person name="Daum C."/>
            <person name="Ng V."/>
            <person name="Clum A."/>
            <person name="Steindorff A."/>
            <person name="Ohm R.A."/>
            <person name="Martin F."/>
            <person name="Silar P."/>
            <person name="Natvig D.O."/>
            <person name="Lalanne C."/>
            <person name="Gautier V."/>
            <person name="Ament-Velasquez S.L."/>
            <person name="Kruys A."/>
            <person name="Hutchinson M.I."/>
            <person name="Powell A.J."/>
            <person name="Barry K."/>
            <person name="Miller A.N."/>
            <person name="Grigoriev I.V."/>
            <person name="Debuchy R."/>
            <person name="Gladieux P."/>
            <person name="Hiltunen Thoren M."/>
            <person name="Johannesson H."/>
        </authorList>
    </citation>
    <scope>NUCLEOTIDE SEQUENCE</scope>
    <source>
        <strain evidence="2">CBS 990.96</strain>
    </source>
</reference>
<evidence type="ECO:0000256" key="1">
    <source>
        <dbReference type="SAM" id="Phobius"/>
    </source>
</evidence>
<evidence type="ECO:0000313" key="3">
    <source>
        <dbReference type="Proteomes" id="UP001301958"/>
    </source>
</evidence>